<evidence type="ECO:0000313" key="2">
    <source>
        <dbReference type="EMBL" id="UYV60399.1"/>
    </source>
</evidence>
<evidence type="ECO:0000256" key="1">
    <source>
        <dbReference type="ARBA" id="ARBA00004123"/>
    </source>
</evidence>
<dbReference type="SUPFAM" id="SSF46689">
    <property type="entry name" value="Homeodomain-like"/>
    <property type="match status" value="1"/>
</dbReference>
<organism evidence="2 3">
    <name type="scientific">Cordylochernes scorpioides</name>
    <dbReference type="NCBI Taxonomy" id="51811"/>
    <lineage>
        <taxon>Eukaryota</taxon>
        <taxon>Metazoa</taxon>
        <taxon>Ecdysozoa</taxon>
        <taxon>Arthropoda</taxon>
        <taxon>Chelicerata</taxon>
        <taxon>Arachnida</taxon>
        <taxon>Pseudoscorpiones</taxon>
        <taxon>Cheliferoidea</taxon>
        <taxon>Chernetidae</taxon>
        <taxon>Cordylochernes</taxon>
    </lineage>
</organism>
<keyword evidence="3" id="KW-1185">Reference proteome</keyword>
<reference evidence="2 3" key="1">
    <citation type="submission" date="2022-01" db="EMBL/GenBank/DDBJ databases">
        <title>A chromosomal length assembly of Cordylochernes scorpioides.</title>
        <authorList>
            <person name="Zeh D."/>
            <person name="Zeh J."/>
        </authorList>
    </citation>
    <scope>NUCLEOTIDE SEQUENCE [LARGE SCALE GENOMIC DNA]</scope>
    <source>
        <strain evidence="2">IN4F17</strain>
        <tissue evidence="2">Whole Body</tissue>
    </source>
</reference>
<dbReference type="Proteomes" id="UP001235939">
    <property type="component" value="Chromosome 01"/>
</dbReference>
<dbReference type="InterPro" id="IPR009057">
    <property type="entry name" value="Homeodomain-like_sf"/>
</dbReference>
<protein>
    <submittedName>
        <fullName evidence="2">F5</fullName>
    </submittedName>
</protein>
<gene>
    <name evidence="2" type="ORF">LAZ67_1001039</name>
</gene>
<name>A0ABY6JWN6_9ARAC</name>
<sequence length="153" mass="17825">MKAIPKTDYQRCFADWKKRWLKCIAANGDYFEGDNLNSEKDSLTLERGLIILASSETNKYSQLIMSSRKILADDLKWRDVGRMEAGQSQVEVEKWLNVNKYVVSKIWKQFIETGTIKRKEGSGRKRKTDTSEDRYLVVTAKRHREMTAIQLSN</sequence>
<accession>A0ABY6JWN6</accession>
<proteinExistence type="predicted"/>
<evidence type="ECO:0000313" key="3">
    <source>
        <dbReference type="Proteomes" id="UP001235939"/>
    </source>
</evidence>
<dbReference type="EMBL" id="CP092863">
    <property type="protein sequence ID" value="UYV60399.1"/>
    <property type="molecule type" value="Genomic_DNA"/>
</dbReference>
<comment type="subcellular location">
    <subcellularLocation>
        <location evidence="1">Nucleus</location>
    </subcellularLocation>
</comment>